<comment type="caution">
    <text evidence="1">The sequence shown here is derived from an EMBL/GenBank/DDBJ whole genome shotgun (WGS) entry which is preliminary data.</text>
</comment>
<sequence length="52" mass="6160">FYSEESYLDNYLTGLKNIIRYLKHFYSLNTIKAKFSNNLTDANILKENLIIV</sequence>
<organism evidence="1 2">
    <name type="scientific">Byssochlamys spectabilis</name>
    <name type="common">Paecilomyces variotii</name>
    <dbReference type="NCBI Taxonomy" id="264951"/>
    <lineage>
        <taxon>Eukaryota</taxon>
        <taxon>Fungi</taxon>
        <taxon>Dikarya</taxon>
        <taxon>Ascomycota</taxon>
        <taxon>Pezizomycotina</taxon>
        <taxon>Eurotiomycetes</taxon>
        <taxon>Eurotiomycetidae</taxon>
        <taxon>Eurotiales</taxon>
        <taxon>Thermoascaceae</taxon>
        <taxon>Paecilomyces</taxon>
    </lineage>
</organism>
<dbReference type="VEuPathDB" id="FungiDB:C8Q69DRAFT_410157"/>
<proteinExistence type="predicted"/>
<accession>A0A443HHC9</accession>
<dbReference type="AlphaFoldDB" id="A0A443HHC9"/>
<evidence type="ECO:0000313" key="1">
    <source>
        <dbReference type="EMBL" id="RWQ91225.1"/>
    </source>
</evidence>
<keyword evidence="2" id="KW-1185">Reference proteome</keyword>
<feature type="non-terminal residue" evidence="1">
    <location>
        <position position="1"/>
    </location>
</feature>
<name>A0A443HHC9_BYSSP</name>
<gene>
    <name evidence="1" type="ORF">C8Q69DRAFT_410157</name>
</gene>
<dbReference type="RefSeq" id="XP_028480870.1">
    <property type="nucleotide sequence ID" value="XM_028628284.1"/>
</dbReference>
<evidence type="ECO:0000313" key="2">
    <source>
        <dbReference type="Proteomes" id="UP000283841"/>
    </source>
</evidence>
<protein>
    <submittedName>
        <fullName evidence="1">Uncharacterized protein</fullName>
    </submittedName>
</protein>
<dbReference type="EMBL" id="RCNU01000025">
    <property type="protein sequence ID" value="RWQ91225.1"/>
    <property type="molecule type" value="Genomic_DNA"/>
</dbReference>
<reference evidence="1 2" key="1">
    <citation type="journal article" date="2018" name="Front. Microbiol.">
        <title>Genomic and genetic insights into a cosmopolitan fungus, Paecilomyces variotii (Eurotiales).</title>
        <authorList>
            <person name="Urquhart A.S."/>
            <person name="Mondo S.J."/>
            <person name="Makela M.R."/>
            <person name="Hane J.K."/>
            <person name="Wiebenga A."/>
            <person name="He G."/>
            <person name="Mihaltcheva S."/>
            <person name="Pangilinan J."/>
            <person name="Lipzen A."/>
            <person name="Barry K."/>
            <person name="de Vries R.P."/>
            <person name="Grigoriev I.V."/>
            <person name="Idnurm A."/>
        </authorList>
    </citation>
    <scope>NUCLEOTIDE SEQUENCE [LARGE SCALE GENOMIC DNA]</scope>
    <source>
        <strain evidence="1 2">CBS 101075</strain>
    </source>
</reference>
<dbReference type="GeneID" id="39597561"/>
<dbReference type="Proteomes" id="UP000283841">
    <property type="component" value="Unassembled WGS sequence"/>
</dbReference>